<proteinExistence type="predicted"/>
<comment type="caution">
    <text evidence="2">The sequence shown here is derived from an EMBL/GenBank/DDBJ whole genome shotgun (WGS) entry which is preliminary data.</text>
</comment>
<evidence type="ECO:0000256" key="1">
    <source>
        <dbReference type="SAM" id="SignalP"/>
    </source>
</evidence>
<reference evidence="2 3" key="1">
    <citation type="submission" date="2024-01" db="EMBL/GenBank/DDBJ databases">
        <title>The genomes of 5 underutilized Papilionoideae crops provide insights into root nodulation and disease resistanc.</title>
        <authorList>
            <person name="Yuan L."/>
        </authorList>
    </citation>
    <scope>NUCLEOTIDE SEQUENCE [LARGE SCALE GENOMIC DNA]</scope>
    <source>
        <strain evidence="2">ZHUSHIDOU_FW_LH</strain>
        <tissue evidence="2">Leaf</tissue>
    </source>
</reference>
<dbReference type="AlphaFoldDB" id="A0AAN9EYP9"/>
<dbReference type="Proteomes" id="UP001372338">
    <property type="component" value="Unassembled WGS sequence"/>
</dbReference>
<feature type="signal peptide" evidence="1">
    <location>
        <begin position="1"/>
        <end position="20"/>
    </location>
</feature>
<protein>
    <recommendedName>
        <fullName evidence="4">Secreted protein</fullName>
    </recommendedName>
</protein>
<feature type="chain" id="PRO_5043049987" description="Secreted protein" evidence="1">
    <location>
        <begin position="21"/>
        <end position="95"/>
    </location>
</feature>
<gene>
    <name evidence="2" type="ORF">RIF29_18737</name>
</gene>
<organism evidence="2 3">
    <name type="scientific">Crotalaria pallida</name>
    <name type="common">Smooth rattlebox</name>
    <name type="synonym">Crotalaria striata</name>
    <dbReference type="NCBI Taxonomy" id="3830"/>
    <lineage>
        <taxon>Eukaryota</taxon>
        <taxon>Viridiplantae</taxon>
        <taxon>Streptophyta</taxon>
        <taxon>Embryophyta</taxon>
        <taxon>Tracheophyta</taxon>
        <taxon>Spermatophyta</taxon>
        <taxon>Magnoliopsida</taxon>
        <taxon>eudicotyledons</taxon>
        <taxon>Gunneridae</taxon>
        <taxon>Pentapetalae</taxon>
        <taxon>rosids</taxon>
        <taxon>fabids</taxon>
        <taxon>Fabales</taxon>
        <taxon>Fabaceae</taxon>
        <taxon>Papilionoideae</taxon>
        <taxon>50 kb inversion clade</taxon>
        <taxon>genistoids sensu lato</taxon>
        <taxon>core genistoids</taxon>
        <taxon>Crotalarieae</taxon>
        <taxon>Crotalaria</taxon>
    </lineage>
</organism>
<keyword evidence="3" id="KW-1185">Reference proteome</keyword>
<sequence length="95" mass="11138">MSSLSLIVFYFPFLLTISDSLFKVLRNIFTMNTLRLRVCVGDIFEWDTSRILLDQTKSRLGFKFVQMLQASIICTWLALRYNSCNNESSVFKHML</sequence>
<evidence type="ECO:0008006" key="4">
    <source>
        <dbReference type="Google" id="ProtNLM"/>
    </source>
</evidence>
<name>A0AAN9EYP9_CROPI</name>
<accession>A0AAN9EYP9</accession>
<evidence type="ECO:0000313" key="2">
    <source>
        <dbReference type="EMBL" id="KAK7266097.1"/>
    </source>
</evidence>
<keyword evidence="1" id="KW-0732">Signal</keyword>
<dbReference type="EMBL" id="JAYWIO010000004">
    <property type="protein sequence ID" value="KAK7266097.1"/>
    <property type="molecule type" value="Genomic_DNA"/>
</dbReference>
<evidence type="ECO:0000313" key="3">
    <source>
        <dbReference type="Proteomes" id="UP001372338"/>
    </source>
</evidence>